<dbReference type="PhylomeDB" id="A0A167UMN7"/>
<feature type="region of interest" description="Disordered" evidence="1">
    <location>
        <begin position="1"/>
        <end position="26"/>
    </location>
</feature>
<evidence type="ECO:0000256" key="1">
    <source>
        <dbReference type="SAM" id="MobiDB-lite"/>
    </source>
</evidence>
<accession>A0A167UMN7</accession>
<proteinExistence type="predicted"/>
<name>A0A167UMN7_PENCH</name>
<feature type="compositionally biased region" description="Polar residues" evidence="1">
    <location>
        <begin position="15"/>
        <end position="26"/>
    </location>
</feature>
<dbReference type="EMBL" id="CM002799">
    <property type="protein sequence ID" value="KZN89428.1"/>
    <property type="molecule type" value="Genomic_DNA"/>
</dbReference>
<evidence type="ECO:0000313" key="2">
    <source>
        <dbReference type="EMBL" id="KZN89428.1"/>
    </source>
</evidence>
<organism evidence="2">
    <name type="scientific">Penicillium chrysogenum</name>
    <name type="common">Penicillium notatum</name>
    <dbReference type="NCBI Taxonomy" id="5076"/>
    <lineage>
        <taxon>Eukaryota</taxon>
        <taxon>Fungi</taxon>
        <taxon>Dikarya</taxon>
        <taxon>Ascomycota</taxon>
        <taxon>Pezizomycotina</taxon>
        <taxon>Eurotiomycetes</taxon>
        <taxon>Eurotiomycetidae</taxon>
        <taxon>Eurotiales</taxon>
        <taxon>Aspergillaceae</taxon>
        <taxon>Penicillium</taxon>
        <taxon>Penicillium chrysogenum species complex</taxon>
    </lineage>
</organism>
<dbReference type="Proteomes" id="UP000076449">
    <property type="component" value="Chromosome II"/>
</dbReference>
<protein>
    <submittedName>
        <fullName evidence="2">Uncharacterized protein</fullName>
    </submittedName>
</protein>
<reference evidence="2" key="1">
    <citation type="journal article" date="2014" name="Genome Announc.">
        <title>Complete sequencing and chromosome-scale genome assembly of the industrial progenitor strain P2niaD18 from the penicillin producer Penicillium chrysogenum.</title>
        <authorList>
            <person name="Specht T."/>
            <person name="Dahlmann T.A."/>
            <person name="Zadra I."/>
            <person name="Kurnsteiner H."/>
            <person name="Kuck U."/>
        </authorList>
    </citation>
    <scope>NUCLEOTIDE SEQUENCE [LARGE SCALE GENOMIC DNA]</scope>
    <source>
        <strain evidence="2">P2niaD18</strain>
    </source>
</reference>
<sequence>MATDNSTKQECDTKPYSQITSTGQQASLPTKYLDAKDVDYEVDKADTKIDLQIADTRRTPETQGSNLPKLTQVMITKVPRRLKHNPKNPEQWVLQVKVALAQLRLEHLINSSVPRPAKGRHNYNRWVQWSCTVANWLYLQVDENIQERLQQRRKISSKADALFNGIMKMVRQSDNAVNLSAKVNNQDSQKRSDFEAVRRYIAVHQSQYHLLGSNLLPISSLR</sequence>
<gene>
    <name evidence="2" type="ORF">EN45_080340</name>
</gene>
<dbReference type="AlphaFoldDB" id="A0A167UMN7"/>